<accession>A0A9X2G3D8</accession>
<keyword evidence="2" id="KW-1185">Reference proteome</keyword>
<evidence type="ECO:0000313" key="2">
    <source>
        <dbReference type="Proteomes" id="UP001139474"/>
    </source>
</evidence>
<dbReference type="RefSeq" id="WP_253619483.1">
    <property type="nucleotide sequence ID" value="NZ_JAMZDE010000007.1"/>
</dbReference>
<sequence>MSMHEFEDLVESSVNCLAQSNTKTSQELRSLFWNLYQFQECWDTGFTHLRVIDTLLKHNFVYQFKLTQHPDYAAHKAFFDSVREFTFVGLHPEEKWNGETNPTVGYIEPPYLYCDAGSPLWQKFVEAGLLTGDDALPPVEMAIQDMAKEVIVEAKEQNNPELISLWYSALGLYLWSFNEEAQLEEAKSDASINAIRDIVQETGALDLDPGHGFLQQPPPEALEEYPYLSWWFQIKG</sequence>
<dbReference type="EMBL" id="JAMZDE010000007">
    <property type="protein sequence ID" value="MCP1339578.1"/>
    <property type="molecule type" value="Genomic_DNA"/>
</dbReference>
<proteinExistence type="predicted"/>
<protein>
    <submittedName>
        <fullName evidence="1">Uncharacterized protein</fullName>
    </submittedName>
</protein>
<name>A0A9X2G3D8_9GAMM</name>
<reference evidence="1" key="1">
    <citation type="submission" date="2022-06" db="EMBL/GenBank/DDBJ databases">
        <title>Idiomarina rhizosphaerae M1R2S28.</title>
        <authorList>
            <person name="Sun J.-Q."/>
            <person name="Li L.-F."/>
        </authorList>
    </citation>
    <scope>NUCLEOTIDE SEQUENCE</scope>
    <source>
        <strain evidence="1">M1R2S28</strain>
    </source>
</reference>
<organism evidence="1 2">
    <name type="scientific">Idiomarina rhizosphaerae</name>
    <dbReference type="NCBI Taxonomy" id="2961572"/>
    <lineage>
        <taxon>Bacteria</taxon>
        <taxon>Pseudomonadati</taxon>
        <taxon>Pseudomonadota</taxon>
        <taxon>Gammaproteobacteria</taxon>
        <taxon>Alteromonadales</taxon>
        <taxon>Idiomarinaceae</taxon>
        <taxon>Idiomarina</taxon>
    </lineage>
</organism>
<dbReference type="Proteomes" id="UP001139474">
    <property type="component" value="Unassembled WGS sequence"/>
</dbReference>
<dbReference type="AlphaFoldDB" id="A0A9X2G3D8"/>
<comment type="caution">
    <text evidence="1">The sequence shown here is derived from an EMBL/GenBank/DDBJ whole genome shotgun (WGS) entry which is preliminary data.</text>
</comment>
<gene>
    <name evidence="1" type="ORF">NJR55_08205</name>
</gene>
<evidence type="ECO:0000313" key="1">
    <source>
        <dbReference type="EMBL" id="MCP1339578.1"/>
    </source>
</evidence>